<proteinExistence type="inferred from homology"/>
<keyword evidence="5 9" id="KW-0378">Hydrolase</keyword>
<feature type="active site" evidence="8">
    <location>
        <position position="24"/>
    </location>
</feature>
<dbReference type="SUPFAM" id="SSF51126">
    <property type="entry name" value="Pectin lyase-like"/>
    <property type="match status" value="1"/>
</dbReference>
<evidence type="ECO:0000256" key="8">
    <source>
        <dbReference type="PROSITE-ProRule" id="PRU10052"/>
    </source>
</evidence>
<dbReference type="Proteomes" id="UP000265520">
    <property type="component" value="Unassembled WGS sequence"/>
</dbReference>
<comment type="caution">
    <text evidence="10">The sequence shown here is derived from an EMBL/GenBank/DDBJ whole genome shotgun (WGS) entry which is preliminary data.</text>
</comment>
<accession>A0A392Q078</accession>
<comment type="similarity">
    <text evidence="2 9">Belongs to the glycosyl hydrolase 28 family.</text>
</comment>
<name>A0A392Q078_9FABA</name>
<evidence type="ECO:0000256" key="4">
    <source>
        <dbReference type="ARBA" id="ARBA00022525"/>
    </source>
</evidence>
<sequence>DDCIAISAGSSVIKITGITCGPGHGISIGSLGARGESDIVEDVHVKNCTLTETLTG</sequence>
<dbReference type="GO" id="GO:0071555">
    <property type="term" value="P:cell wall organization"/>
    <property type="evidence" value="ECO:0007669"/>
    <property type="project" value="UniProtKB-KW"/>
</dbReference>
<evidence type="ECO:0000256" key="7">
    <source>
        <dbReference type="ARBA" id="ARBA00023316"/>
    </source>
</evidence>
<feature type="non-terminal residue" evidence="10">
    <location>
        <position position="1"/>
    </location>
</feature>
<keyword evidence="11" id="KW-1185">Reference proteome</keyword>
<evidence type="ECO:0000256" key="5">
    <source>
        <dbReference type="ARBA" id="ARBA00022801"/>
    </source>
</evidence>
<comment type="subcellular location">
    <subcellularLocation>
        <location evidence="1">Secreted</location>
        <location evidence="1">Cell wall</location>
    </subcellularLocation>
</comment>
<dbReference type="PANTHER" id="PTHR31375">
    <property type="match status" value="1"/>
</dbReference>
<evidence type="ECO:0000256" key="1">
    <source>
        <dbReference type="ARBA" id="ARBA00004191"/>
    </source>
</evidence>
<keyword evidence="4" id="KW-0964">Secreted</keyword>
<dbReference type="GO" id="GO:0004650">
    <property type="term" value="F:polygalacturonase activity"/>
    <property type="evidence" value="ECO:0007669"/>
    <property type="project" value="InterPro"/>
</dbReference>
<dbReference type="AlphaFoldDB" id="A0A392Q078"/>
<feature type="non-terminal residue" evidence="10">
    <location>
        <position position="56"/>
    </location>
</feature>
<evidence type="ECO:0000256" key="9">
    <source>
        <dbReference type="RuleBase" id="RU361169"/>
    </source>
</evidence>
<dbReference type="InterPro" id="IPR012334">
    <property type="entry name" value="Pectin_lyas_fold"/>
</dbReference>
<dbReference type="Gene3D" id="2.160.20.10">
    <property type="entry name" value="Single-stranded right-handed beta-helix, Pectin lyase-like"/>
    <property type="match status" value="1"/>
</dbReference>
<evidence type="ECO:0000256" key="3">
    <source>
        <dbReference type="ARBA" id="ARBA00022512"/>
    </source>
</evidence>
<evidence type="ECO:0000256" key="2">
    <source>
        <dbReference type="ARBA" id="ARBA00008834"/>
    </source>
</evidence>
<evidence type="ECO:0000313" key="10">
    <source>
        <dbReference type="EMBL" id="MCI17377.1"/>
    </source>
</evidence>
<dbReference type="InterPro" id="IPR000743">
    <property type="entry name" value="Glyco_hydro_28"/>
</dbReference>
<dbReference type="InterPro" id="IPR011050">
    <property type="entry name" value="Pectin_lyase_fold/virulence"/>
</dbReference>
<keyword evidence="7" id="KW-0961">Cell wall biogenesis/degradation</keyword>
<protein>
    <submittedName>
        <fullName evidence="10">Putative polygalacturonase</fullName>
    </submittedName>
</protein>
<keyword evidence="6 9" id="KW-0326">Glycosidase</keyword>
<reference evidence="10 11" key="1">
    <citation type="journal article" date="2018" name="Front. Plant Sci.">
        <title>Red Clover (Trifolium pratense) and Zigzag Clover (T. medium) - A Picture of Genomic Similarities and Differences.</title>
        <authorList>
            <person name="Dluhosova J."/>
            <person name="Istvanek J."/>
            <person name="Nedelnik J."/>
            <person name="Repkova J."/>
        </authorList>
    </citation>
    <scope>NUCLEOTIDE SEQUENCE [LARGE SCALE GENOMIC DNA]</scope>
    <source>
        <strain evidence="11">cv. 10/8</strain>
        <tissue evidence="10">Leaf</tissue>
    </source>
</reference>
<dbReference type="Pfam" id="PF00295">
    <property type="entry name" value="Glyco_hydro_28"/>
    <property type="match status" value="1"/>
</dbReference>
<dbReference type="PROSITE" id="PS00626">
    <property type="entry name" value="RCC1_2"/>
    <property type="match status" value="1"/>
</dbReference>
<keyword evidence="3" id="KW-0134">Cell wall</keyword>
<dbReference type="EMBL" id="LXQA010105187">
    <property type="protein sequence ID" value="MCI17377.1"/>
    <property type="molecule type" value="Genomic_DNA"/>
</dbReference>
<dbReference type="PROSITE" id="PS00502">
    <property type="entry name" value="POLYGALACTURONASE"/>
    <property type="match status" value="1"/>
</dbReference>
<dbReference type="InterPro" id="IPR000408">
    <property type="entry name" value="Reg_chr_condens"/>
</dbReference>
<evidence type="ECO:0000256" key="6">
    <source>
        <dbReference type="ARBA" id="ARBA00023295"/>
    </source>
</evidence>
<organism evidence="10 11">
    <name type="scientific">Trifolium medium</name>
    <dbReference type="NCBI Taxonomy" id="97028"/>
    <lineage>
        <taxon>Eukaryota</taxon>
        <taxon>Viridiplantae</taxon>
        <taxon>Streptophyta</taxon>
        <taxon>Embryophyta</taxon>
        <taxon>Tracheophyta</taxon>
        <taxon>Spermatophyta</taxon>
        <taxon>Magnoliopsida</taxon>
        <taxon>eudicotyledons</taxon>
        <taxon>Gunneridae</taxon>
        <taxon>Pentapetalae</taxon>
        <taxon>rosids</taxon>
        <taxon>fabids</taxon>
        <taxon>Fabales</taxon>
        <taxon>Fabaceae</taxon>
        <taxon>Papilionoideae</taxon>
        <taxon>50 kb inversion clade</taxon>
        <taxon>NPAAA clade</taxon>
        <taxon>Hologalegina</taxon>
        <taxon>IRL clade</taxon>
        <taxon>Trifolieae</taxon>
        <taxon>Trifolium</taxon>
    </lineage>
</organism>
<dbReference type="GO" id="GO:0005975">
    <property type="term" value="P:carbohydrate metabolic process"/>
    <property type="evidence" value="ECO:0007669"/>
    <property type="project" value="InterPro"/>
</dbReference>
<evidence type="ECO:0000313" key="11">
    <source>
        <dbReference type="Proteomes" id="UP000265520"/>
    </source>
</evidence>